<dbReference type="Proteomes" id="UP001230649">
    <property type="component" value="Unassembled WGS sequence"/>
</dbReference>
<accession>A0ACC2WTR3</accession>
<gene>
    <name evidence="1" type="ORF">QFC20_001575</name>
</gene>
<name>A0ACC2WTR3_9TREE</name>
<proteinExistence type="predicted"/>
<sequence>MATHPQIGSLLQRYGPGVSLIRPAWNSRAEPSSTTRPMTTTAHPRTSTSANPPLPNGSMAGDERKPRTGPKQRIDVRSSENSGTTRHAERQDSAGRRESGGDSSDDMSSDADMNTYEAHPTSITPDHAGSALEKHLRSQAPQPSSVDQMQDTEMDDLTRTMAGTSLDFVPRGARKKQKELEKAARSSLGT</sequence>
<organism evidence="1 2">
    <name type="scientific">Naganishia adeliensis</name>
    <dbReference type="NCBI Taxonomy" id="92952"/>
    <lineage>
        <taxon>Eukaryota</taxon>
        <taxon>Fungi</taxon>
        <taxon>Dikarya</taxon>
        <taxon>Basidiomycota</taxon>
        <taxon>Agaricomycotina</taxon>
        <taxon>Tremellomycetes</taxon>
        <taxon>Filobasidiales</taxon>
        <taxon>Filobasidiaceae</taxon>
        <taxon>Naganishia</taxon>
    </lineage>
</organism>
<dbReference type="EMBL" id="JASBWS010000009">
    <property type="protein sequence ID" value="KAJ9114432.1"/>
    <property type="molecule type" value="Genomic_DNA"/>
</dbReference>
<protein>
    <submittedName>
        <fullName evidence="1">Uncharacterized protein</fullName>
    </submittedName>
</protein>
<keyword evidence="2" id="KW-1185">Reference proteome</keyword>
<evidence type="ECO:0000313" key="1">
    <source>
        <dbReference type="EMBL" id="KAJ9114432.1"/>
    </source>
</evidence>
<comment type="caution">
    <text evidence="1">The sequence shown here is derived from an EMBL/GenBank/DDBJ whole genome shotgun (WGS) entry which is preliminary data.</text>
</comment>
<reference evidence="1" key="1">
    <citation type="submission" date="2023-04" db="EMBL/GenBank/DDBJ databases">
        <title>Draft Genome sequencing of Naganishia species isolated from polar environments using Oxford Nanopore Technology.</title>
        <authorList>
            <person name="Leo P."/>
            <person name="Venkateswaran K."/>
        </authorList>
    </citation>
    <scope>NUCLEOTIDE SEQUENCE</scope>
    <source>
        <strain evidence="1">MNA-CCFEE 5262</strain>
    </source>
</reference>
<evidence type="ECO:0000313" key="2">
    <source>
        <dbReference type="Proteomes" id="UP001230649"/>
    </source>
</evidence>